<evidence type="ECO:0000259" key="8">
    <source>
        <dbReference type="Pfam" id="PF01895"/>
    </source>
</evidence>
<comment type="function">
    <text evidence="7">Plays a role in the regulation of phosphate uptake.</text>
</comment>
<evidence type="ECO:0000256" key="2">
    <source>
        <dbReference type="ARBA" id="ARBA00008107"/>
    </source>
</evidence>
<accession>A0A3S0JW79</accession>
<dbReference type="GO" id="GO:0005737">
    <property type="term" value="C:cytoplasm"/>
    <property type="evidence" value="ECO:0007669"/>
    <property type="project" value="UniProtKB-SubCell"/>
</dbReference>
<dbReference type="InterPro" id="IPR038078">
    <property type="entry name" value="PhoU-like_sf"/>
</dbReference>
<proteinExistence type="inferred from homology"/>
<protein>
    <recommendedName>
        <fullName evidence="7">Phosphate-specific transport system accessory protein PhoU</fullName>
    </recommendedName>
</protein>
<evidence type="ECO:0000256" key="3">
    <source>
        <dbReference type="ARBA" id="ARBA00011738"/>
    </source>
</evidence>
<reference evidence="9 10" key="1">
    <citation type="submission" date="2018-12" db="EMBL/GenBank/DDBJ databases">
        <title>Deinococcus radiophilus ATCC 27603 genome sequencing and assembly.</title>
        <authorList>
            <person name="Maclea K.S."/>
            <person name="Maynard C.R."/>
        </authorList>
    </citation>
    <scope>NUCLEOTIDE SEQUENCE [LARGE SCALE GENOMIC DNA]</scope>
    <source>
        <strain evidence="9 10">ATCC 27603</strain>
    </source>
</reference>
<keyword evidence="10" id="KW-1185">Reference proteome</keyword>
<dbReference type="GO" id="GO:0045936">
    <property type="term" value="P:negative regulation of phosphate metabolic process"/>
    <property type="evidence" value="ECO:0007669"/>
    <property type="project" value="InterPro"/>
</dbReference>
<dbReference type="RefSeq" id="WP_126351079.1">
    <property type="nucleotide sequence ID" value="NZ_CP086380.1"/>
</dbReference>
<dbReference type="OrthoDB" id="9814256at2"/>
<dbReference type="SUPFAM" id="SSF109755">
    <property type="entry name" value="PhoU-like"/>
    <property type="match status" value="1"/>
</dbReference>
<evidence type="ECO:0000313" key="10">
    <source>
        <dbReference type="Proteomes" id="UP000277766"/>
    </source>
</evidence>
<dbReference type="InterPro" id="IPR028366">
    <property type="entry name" value="PhoU"/>
</dbReference>
<comment type="caution">
    <text evidence="9">The sequence shown here is derived from an EMBL/GenBank/DDBJ whole genome shotgun (WGS) entry which is preliminary data.</text>
</comment>
<comment type="subunit">
    <text evidence="3 7">Homodimer.</text>
</comment>
<comment type="subcellular location">
    <subcellularLocation>
        <location evidence="1 7">Cytoplasm</location>
    </subcellularLocation>
</comment>
<gene>
    <name evidence="9" type="primary">phoU</name>
    <name evidence="9" type="ORF">EJ104_01965</name>
</gene>
<evidence type="ECO:0000256" key="5">
    <source>
        <dbReference type="ARBA" id="ARBA00022490"/>
    </source>
</evidence>
<dbReference type="FunFam" id="1.20.58.220:FF:000004">
    <property type="entry name" value="Phosphate-specific transport system accessory protein PhoU"/>
    <property type="match status" value="1"/>
</dbReference>
<evidence type="ECO:0000313" key="9">
    <source>
        <dbReference type="EMBL" id="RTR30298.1"/>
    </source>
</evidence>
<dbReference type="NCBIfam" id="TIGR02135">
    <property type="entry name" value="phoU_full"/>
    <property type="match status" value="1"/>
</dbReference>
<feature type="domain" description="PhoU" evidence="8">
    <location>
        <begin position="18"/>
        <end position="103"/>
    </location>
</feature>
<dbReference type="PIRSF" id="PIRSF003107">
    <property type="entry name" value="PhoU"/>
    <property type="match status" value="1"/>
</dbReference>
<keyword evidence="5 7" id="KW-0963">Cytoplasm</keyword>
<dbReference type="Gene3D" id="1.20.58.220">
    <property type="entry name" value="Phosphate transport system protein phou homolog 2, domain 2"/>
    <property type="match status" value="1"/>
</dbReference>
<keyword evidence="4 7" id="KW-0813">Transport</keyword>
<evidence type="ECO:0000256" key="4">
    <source>
        <dbReference type="ARBA" id="ARBA00022448"/>
    </source>
</evidence>
<sequence>MRDVLDQELKNSLNATLNMIGTVERMYSLGAAALLDGERQHVEQLRSIDGEVDQMEAQIESDCLRVIALHQPVARDLRQLGLILKCLTDIERMGDYVVHVAEDSEGLQVPGSQRATLSRMMARLEEMSQSLRTALADRDVARAEATVRMDDEIDDLFEKLQQDLISSMMSEPDQVAAALQLMRIGRAIERIGDHMENVAERIPYWVTGEHHF</sequence>
<evidence type="ECO:0000256" key="6">
    <source>
        <dbReference type="ARBA" id="ARBA00022592"/>
    </source>
</evidence>
<evidence type="ECO:0000256" key="1">
    <source>
        <dbReference type="ARBA" id="ARBA00004496"/>
    </source>
</evidence>
<dbReference type="GO" id="GO:0006817">
    <property type="term" value="P:phosphate ion transport"/>
    <property type="evidence" value="ECO:0007669"/>
    <property type="project" value="UniProtKB-KW"/>
</dbReference>
<feature type="domain" description="PhoU" evidence="8">
    <location>
        <begin position="117"/>
        <end position="202"/>
    </location>
</feature>
<dbReference type="GO" id="GO:0030643">
    <property type="term" value="P:intracellular phosphate ion homeostasis"/>
    <property type="evidence" value="ECO:0007669"/>
    <property type="project" value="InterPro"/>
</dbReference>
<organism evidence="9 10">
    <name type="scientific">Deinococcus radiophilus</name>
    <dbReference type="NCBI Taxonomy" id="32062"/>
    <lineage>
        <taxon>Bacteria</taxon>
        <taxon>Thermotogati</taxon>
        <taxon>Deinococcota</taxon>
        <taxon>Deinococci</taxon>
        <taxon>Deinococcales</taxon>
        <taxon>Deinococcaceae</taxon>
        <taxon>Deinococcus</taxon>
    </lineage>
</organism>
<dbReference type="EMBL" id="RXPE01000002">
    <property type="protein sequence ID" value="RTR30298.1"/>
    <property type="molecule type" value="Genomic_DNA"/>
</dbReference>
<keyword evidence="6 7" id="KW-0592">Phosphate transport</keyword>
<dbReference type="AlphaFoldDB" id="A0A3S0JW79"/>
<dbReference type="Pfam" id="PF01895">
    <property type="entry name" value="PhoU"/>
    <property type="match status" value="2"/>
</dbReference>
<comment type="similarity">
    <text evidence="2 7">Belongs to the PhoU family.</text>
</comment>
<dbReference type="PANTHER" id="PTHR42930:SF3">
    <property type="entry name" value="PHOSPHATE-SPECIFIC TRANSPORT SYSTEM ACCESSORY PROTEIN PHOU"/>
    <property type="match status" value="1"/>
</dbReference>
<dbReference type="InterPro" id="IPR026022">
    <property type="entry name" value="PhoU_dom"/>
</dbReference>
<name>A0A3S0JW79_9DEIO</name>
<dbReference type="PANTHER" id="PTHR42930">
    <property type="entry name" value="PHOSPHATE-SPECIFIC TRANSPORT SYSTEM ACCESSORY PROTEIN PHOU"/>
    <property type="match status" value="1"/>
</dbReference>
<evidence type="ECO:0000256" key="7">
    <source>
        <dbReference type="PIRNR" id="PIRNR003107"/>
    </source>
</evidence>
<dbReference type="Proteomes" id="UP000277766">
    <property type="component" value="Unassembled WGS sequence"/>
</dbReference>